<dbReference type="Gene3D" id="6.10.250.1910">
    <property type="match status" value="1"/>
</dbReference>
<evidence type="ECO:0000256" key="5">
    <source>
        <dbReference type="SAM" id="MobiDB-lite"/>
    </source>
</evidence>
<dbReference type="PANTHER" id="PTHR32089:SF112">
    <property type="entry name" value="LYSOZYME-LIKE PROTEIN-RELATED"/>
    <property type="match status" value="1"/>
</dbReference>
<keyword evidence="4" id="KW-0175">Coiled coil</keyword>
<feature type="region of interest" description="Disordered" evidence="5">
    <location>
        <begin position="725"/>
        <end position="753"/>
    </location>
</feature>
<dbReference type="InterPro" id="IPR003660">
    <property type="entry name" value="HAMP_dom"/>
</dbReference>
<feature type="domain" description="HAMP" evidence="7">
    <location>
        <begin position="334"/>
        <end position="386"/>
    </location>
</feature>
<accession>A0A6B0VNB2</accession>
<dbReference type="Pfam" id="PF00672">
    <property type="entry name" value="HAMP"/>
    <property type="match status" value="1"/>
</dbReference>
<dbReference type="SUPFAM" id="SSF58104">
    <property type="entry name" value="Methyl-accepting chemotaxis protein (MCP) signaling domain"/>
    <property type="match status" value="1"/>
</dbReference>
<dbReference type="PROSITE" id="PS50111">
    <property type="entry name" value="CHEMOTAXIS_TRANSDUC_2"/>
    <property type="match status" value="1"/>
</dbReference>
<dbReference type="Gene3D" id="1.10.287.950">
    <property type="entry name" value="Methyl-accepting chemotaxis protein"/>
    <property type="match status" value="1"/>
</dbReference>
<dbReference type="PRINTS" id="PR00260">
    <property type="entry name" value="CHEMTRNSDUCR"/>
</dbReference>
<dbReference type="OrthoDB" id="8523at2157"/>
<dbReference type="SMART" id="SM00283">
    <property type="entry name" value="MA"/>
    <property type="match status" value="1"/>
</dbReference>
<feature type="coiled-coil region" evidence="4">
    <location>
        <begin position="374"/>
        <end position="415"/>
    </location>
</feature>
<dbReference type="Proteomes" id="UP000434101">
    <property type="component" value="Unassembled WGS sequence"/>
</dbReference>
<feature type="coiled-coil region" evidence="4">
    <location>
        <begin position="544"/>
        <end position="578"/>
    </location>
</feature>
<dbReference type="GO" id="GO:0006935">
    <property type="term" value="P:chemotaxis"/>
    <property type="evidence" value="ECO:0007669"/>
    <property type="project" value="InterPro"/>
</dbReference>
<feature type="compositionally biased region" description="Low complexity" evidence="5">
    <location>
        <begin position="784"/>
        <end position="796"/>
    </location>
</feature>
<feature type="region of interest" description="Disordered" evidence="5">
    <location>
        <begin position="769"/>
        <end position="856"/>
    </location>
</feature>
<evidence type="ECO:0000313" key="9">
    <source>
        <dbReference type="Proteomes" id="UP000434101"/>
    </source>
</evidence>
<evidence type="ECO:0000313" key="8">
    <source>
        <dbReference type="EMBL" id="MXV62486.1"/>
    </source>
</evidence>
<dbReference type="InterPro" id="IPR004089">
    <property type="entry name" value="MCPsignal_dom"/>
</dbReference>
<proteinExistence type="inferred from homology"/>
<feature type="compositionally biased region" description="Polar residues" evidence="5">
    <location>
        <begin position="738"/>
        <end position="753"/>
    </location>
</feature>
<dbReference type="EMBL" id="WUYX01000030">
    <property type="protein sequence ID" value="MXV62486.1"/>
    <property type="molecule type" value="Genomic_DNA"/>
</dbReference>
<dbReference type="GO" id="GO:0004888">
    <property type="term" value="F:transmembrane signaling receptor activity"/>
    <property type="evidence" value="ECO:0007669"/>
    <property type="project" value="InterPro"/>
</dbReference>
<comment type="caution">
    <text evidence="8">The sequence shown here is derived from an EMBL/GenBank/DDBJ whole genome shotgun (WGS) entry which is preliminary data.</text>
</comment>
<evidence type="ECO:0000259" key="7">
    <source>
        <dbReference type="PROSITE" id="PS50885"/>
    </source>
</evidence>
<dbReference type="SUPFAM" id="SSF158472">
    <property type="entry name" value="HAMP domain-like"/>
    <property type="match status" value="1"/>
</dbReference>
<evidence type="ECO:0000256" key="2">
    <source>
        <dbReference type="ARBA" id="ARBA00029447"/>
    </source>
</evidence>
<feature type="domain" description="HAMP" evidence="7">
    <location>
        <begin position="419"/>
        <end position="461"/>
    </location>
</feature>
<comment type="similarity">
    <text evidence="2">Belongs to the methyl-accepting chemotaxis (MCP) protein family.</text>
</comment>
<feature type="compositionally biased region" description="Low complexity" evidence="5">
    <location>
        <begin position="725"/>
        <end position="737"/>
    </location>
</feature>
<feature type="coiled-coil region" evidence="4">
    <location>
        <begin position="619"/>
        <end position="664"/>
    </location>
</feature>
<dbReference type="PANTHER" id="PTHR32089">
    <property type="entry name" value="METHYL-ACCEPTING CHEMOTAXIS PROTEIN MCPB"/>
    <property type="match status" value="1"/>
</dbReference>
<name>A0A6B0VNB2_9EURY</name>
<keyword evidence="9" id="KW-1185">Reference proteome</keyword>
<organism evidence="8 9">
    <name type="scientific">Natronorubrum halalkaliphilum</name>
    <dbReference type="NCBI Taxonomy" id="2691917"/>
    <lineage>
        <taxon>Archaea</taxon>
        <taxon>Methanobacteriati</taxon>
        <taxon>Methanobacteriota</taxon>
        <taxon>Stenosarchaea group</taxon>
        <taxon>Halobacteria</taxon>
        <taxon>Halobacteriales</taxon>
        <taxon>Natrialbaceae</taxon>
        <taxon>Natronorubrum</taxon>
    </lineage>
</organism>
<sequence length="856" mass="91850">MLDTVRGIVPSFIRRSYAMKFGIALLLLGLSVGAIGFVATAQITDSVEENTLEDQQAIAGQQANIIDNWNEQNERRTASTSNTPVVESGDDDEIQSYVTSLQLELSGQVESIHYADQETNELIATTASDVDTLEDTGFPDSDQIESARADSVERTEAYVTDGTPVVAYYISTSGSDDTAIVMTFALEDMMSNFGVEGESVTLAVDRDGQIVLDDTITGTGSDALSNDFVDSTFLTSYDEDHELLTTALASENASHSGSMTFEAAPASVISEEPYNFDADEYVAAYHATEMGWTVLVHTSSDDAYGFVNTVNQYGNMATAGGVLLIGLIGAVIGRNTAASIDRLTRKVGQMEEGDLNVDFETKRIDNIGRLYGGFDSMQSELKQQITEAEEARAEAERERERVQEINEELQQAATTYCGVMEDAANGDLTVRMDPEASDNDTMQTIATDFNEMLSEIEATVENLNQFATEVAIASEQVTASSEEVRSASKQVSESIQEISDGAENQYESLRAVDSEMNNLSTTTEEIAASSNEVADVAERTAQTGRDGREQLQEAIEACEQLEEERDAVVEEFEQLRDEVGQVDDLIDRVAEIAEQTNMLALNANIEASRSSSGNDDGGFAAVAAEVKELSQDVKSATDEISNRLEQIQEQTDRSAEEVDRTSEEIEQVNELVTNAGSALEEIAEYAQKTNDGVQSISAATEEQAASTQEAVAMVDEVATISEETTAEAENVAASAEEQTSALTEVSSSADDLSQQAVTLSEALDRFETDADADENASAVDIDSAEPVAEPAVAGEVSESDDEDVAPATNENTVVAPADDEAELAADDGDDNGGDEDANDDDGDPQEATDETFSFGE</sequence>
<feature type="domain" description="Methyl-accepting transducer" evidence="6">
    <location>
        <begin position="480"/>
        <end position="718"/>
    </location>
</feature>
<dbReference type="PROSITE" id="PS50885">
    <property type="entry name" value="HAMP"/>
    <property type="match status" value="2"/>
</dbReference>
<evidence type="ECO:0000256" key="1">
    <source>
        <dbReference type="ARBA" id="ARBA00023224"/>
    </source>
</evidence>
<dbReference type="InterPro" id="IPR004090">
    <property type="entry name" value="Chemotax_Me-accpt_rcpt"/>
</dbReference>
<gene>
    <name evidence="8" type="ORF">GS429_10500</name>
</gene>
<dbReference type="GO" id="GO:0016020">
    <property type="term" value="C:membrane"/>
    <property type="evidence" value="ECO:0007669"/>
    <property type="project" value="InterPro"/>
</dbReference>
<dbReference type="CDD" id="cd06225">
    <property type="entry name" value="HAMP"/>
    <property type="match status" value="1"/>
</dbReference>
<keyword evidence="1 3" id="KW-0807">Transducer</keyword>
<dbReference type="AlphaFoldDB" id="A0A6B0VNB2"/>
<dbReference type="SMART" id="SM00304">
    <property type="entry name" value="HAMP"/>
    <property type="match status" value="2"/>
</dbReference>
<evidence type="ECO:0000259" key="6">
    <source>
        <dbReference type="PROSITE" id="PS50111"/>
    </source>
</evidence>
<protein>
    <submittedName>
        <fullName evidence="8">HAMP domain-containing protein</fullName>
    </submittedName>
</protein>
<dbReference type="Pfam" id="PF00015">
    <property type="entry name" value="MCPsignal"/>
    <property type="match status" value="1"/>
</dbReference>
<dbReference type="RefSeq" id="WP_160065314.1">
    <property type="nucleotide sequence ID" value="NZ_WUYX01000030.1"/>
</dbReference>
<reference evidence="8 9" key="1">
    <citation type="submission" date="2020-01" db="EMBL/GenBank/DDBJ databases">
        <title>Natronorubrum sp. JWXQ-INN 674 isolated from Inner Mongolia Autonomous Region of China.</title>
        <authorList>
            <person name="Xue Q."/>
        </authorList>
    </citation>
    <scope>NUCLEOTIDE SEQUENCE [LARGE SCALE GENOMIC DNA]</scope>
    <source>
        <strain evidence="8 9">JWXQ-INN-674</strain>
    </source>
</reference>
<evidence type="ECO:0000256" key="3">
    <source>
        <dbReference type="PROSITE-ProRule" id="PRU00284"/>
    </source>
</evidence>
<evidence type="ECO:0000256" key="4">
    <source>
        <dbReference type="SAM" id="Coils"/>
    </source>
</evidence>
<feature type="compositionally biased region" description="Acidic residues" evidence="5">
    <location>
        <begin position="817"/>
        <end position="849"/>
    </location>
</feature>
<dbReference type="GO" id="GO:0007165">
    <property type="term" value="P:signal transduction"/>
    <property type="evidence" value="ECO:0007669"/>
    <property type="project" value="UniProtKB-KW"/>
</dbReference>